<dbReference type="Proteomes" id="UP000037939">
    <property type="component" value="Unassembled WGS sequence"/>
</dbReference>
<evidence type="ECO:0000256" key="4">
    <source>
        <dbReference type="ARBA" id="ARBA00022989"/>
    </source>
</evidence>
<keyword evidence="9" id="KW-1185">Reference proteome</keyword>
<dbReference type="AlphaFoldDB" id="A0A0N0XL78"/>
<feature type="transmembrane region" description="Helical" evidence="6">
    <location>
        <begin position="73"/>
        <end position="91"/>
    </location>
</feature>
<feature type="transmembrane region" description="Helical" evidence="6">
    <location>
        <begin position="133"/>
        <end position="156"/>
    </location>
</feature>
<keyword evidence="2" id="KW-1003">Cell membrane</keyword>
<accession>A0A0N0XL78</accession>
<reference evidence="8 9" key="1">
    <citation type="submission" date="2015-07" db="EMBL/GenBank/DDBJ databases">
        <title>Draft genome sequence of the Amantichitinum ursilacus IGB-41, a new chitin-degrading bacterium.</title>
        <authorList>
            <person name="Kirstahler P."/>
            <person name="Guenther M."/>
            <person name="Grumaz C."/>
            <person name="Rupp S."/>
            <person name="Zibek S."/>
            <person name="Sohn K."/>
        </authorList>
    </citation>
    <scope>NUCLEOTIDE SEQUENCE [LARGE SCALE GENOMIC DNA]</scope>
    <source>
        <strain evidence="8 9">IGB-41</strain>
    </source>
</reference>
<dbReference type="GO" id="GO:0022857">
    <property type="term" value="F:transmembrane transporter activity"/>
    <property type="evidence" value="ECO:0007669"/>
    <property type="project" value="InterPro"/>
</dbReference>
<sequence length="385" mass="40440">MDKSSNALVWKLTFGVFGILTTELGMVGILPLVARVFQVSVAQAGWTVSLFALGVAVAGLFMPAVFAGVNRKYAMLLVQAIFVLGNLTAMYTNDFNVLLASRLIPALFHPIYCSAAFVLAAQAGGAKEAPKAVARVMMGVSAGMVFGVPVTSYIASLSSFKTAMLFFAAVNGIALLLTLLTVPSLPVAQRASYGAQSSVLKRGVTWVSLATVALIAASMASVYSYVADYLQNITHVSPSMLSAMLLLFGIASIYGNPVAGKVLSKYTTRPVLLFPFALGAIYLALLALGHYALPMCALICLWGVIYGAGNNFQQYWISSALPTAPDLANGLFLSFGNIGIVLGTSIGGALIADRGVQSILAGGLALLVLTFVSVVMRLRWFNQPA</sequence>
<dbReference type="GO" id="GO:0005886">
    <property type="term" value="C:plasma membrane"/>
    <property type="evidence" value="ECO:0007669"/>
    <property type="project" value="UniProtKB-SubCell"/>
</dbReference>
<dbReference type="Gene3D" id="1.20.1250.20">
    <property type="entry name" value="MFS general substrate transporter like domains"/>
    <property type="match status" value="2"/>
</dbReference>
<dbReference type="InterPro" id="IPR020846">
    <property type="entry name" value="MFS_dom"/>
</dbReference>
<feature type="transmembrane region" description="Helical" evidence="6">
    <location>
        <begin position="232"/>
        <end position="254"/>
    </location>
</feature>
<feature type="transmembrane region" description="Helical" evidence="6">
    <location>
        <begin position="162"/>
        <end position="182"/>
    </location>
</feature>
<dbReference type="PANTHER" id="PTHR43124:SF3">
    <property type="entry name" value="CHLORAMPHENICOL EFFLUX PUMP RV0191"/>
    <property type="match status" value="1"/>
</dbReference>
<dbReference type="RefSeq" id="WP_053936101.1">
    <property type="nucleotide sequence ID" value="NZ_LAQT01000001.1"/>
</dbReference>
<dbReference type="InterPro" id="IPR050189">
    <property type="entry name" value="MFS_Efflux_Transporters"/>
</dbReference>
<comment type="subcellular location">
    <subcellularLocation>
        <location evidence="1">Cell membrane</location>
        <topology evidence="1">Multi-pass membrane protein</topology>
    </subcellularLocation>
</comment>
<dbReference type="PROSITE" id="PS50850">
    <property type="entry name" value="MFS"/>
    <property type="match status" value="1"/>
</dbReference>
<dbReference type="OrthoDB" id="9788453at2"/>
<feature type="transmembrane region" description="Helical" evidence="6">
    <location>
        <begin position="358"/>
        <end position="378"/>
    </location>
</feature>
<dbReference type="InterPro" id="IPR036259">
    <property type="entry name" value="MFS_trans_sf"/>
</dbReference>
<feature type="transmembrane region" description="Helical" evidence="6">
    <location>
        <begin position="203"/>
        <end position="226"/>
    </location>
</feature>
<protein>
    <submittedName>
        <fullName evidence="8">Inner membrane transport protein YdhP</fullName>
    </submittedName>
</protein>
<name>A0A0N0XL78_9NEIS</name>
<proteinExistence type="predicted"/>
<feature type="transmembrane region" description="Helical" evidence="6">
    <location>
        <begin position="12"/>
        <end position="34"/>
    </location>
</feature>
<keyword evidence="3 6" id="KW-0812">Transmembrane</keyword>
<evidence type="ECO:0000313" key="9">
    <source>
        <dbReference type="Proteomes" id="UP000037939"/>
    </source>
</evidence>
<feature type="transmembrane region" description="Helical" evidence="6">
    <location>
        <begin position="103"/>
        <end position="121"/>
    </location>
</feature>
<evidence type="ECO:0000259" key="7">
    <source>
        <dbReference type="PROSITE" id="PS50850"/>
    </source>
</evidence>
<dbReference type="CDD" id="cd17324">
    <property type="entry name" value="MFS_NepI_like"/>
    <property type="match status" value="1"/>
</dbReference>
<organism evidence="8 9">
    <name type="scientific">Amantichitinum ursilacus</name>
    <dbReference type="NCBI Taxonomy" id="857265"/>
    <lineage>
        <taxon>Bacteria</taxon>
        <taxon>Pseudomonadati</taxon>
        <taxon>Pseudomonadota</taxon>
        <taxon>Betaproteobacteria</taxon>
        <taxon>Neisseriales</taxon>
        <taxon>Chitinibacteraceae</taxon>
        <taxon>Amantichitinum</taxon>
    </lineage>
</organism>
<dbReference type="Pfam" id="PF07690">
    <property type="entry name" value="MFS_1"/>
    <property type="match status" value="1"/>
</dbReference>
<dbReference type="PANTHER" id="PTHR43124">
    <property type="entry name" value="PURINE EFFLUX PUMP PBUE"/>
    <property type="match status" value="1"/>
</dbReference>
<dbReference type="PATRIC" id="fig|857265.3.peg.435"/>
<dbReference type="InterPro" id="IPR011701">
    <property type="entry name" value="MFS"/>
</dbReference>
<evidence type="ECO:0000256" key="2">
    <source>
        <dbReference type="ARBA" id="ARBA00022475"/>
    </source>
</evidence>
<feature type="transmembrane region" description="Helical" evidence="6">
    <location>
        <begin position="330"/>
        <end position="352"/>
    </location>
</feature>
<comment type="caution">
    <text evidence="8">The sequence shown here is derived from an EMBL/GenBank/DDBJ whole genome shotgun (WGS) entry which is preliminary data.</text>
</comment>
<feature type="transmembrane region" description="Helical" evidence="6">
    <location>
        <begin position="266"/>
        <end position="285"/>
    </location>
</feature>
<feature type="transmembrane region" description="Helical" evidence="6">
    <location>
        <begin position="46"/>
        <end position="66"/>
    </location>
</feature>
<feature type="domain" description="Major facilitator superfamily (MFS) profile" evidence="7">
    <location>
        <begin position="1"/>
        <end position="380"/>
    </location>
</feature>
<evidence type="ECO:0000256" key="6">
    <source>
        <dbReference type="SAM" id="Phobius"/>
    </source>
</evidence>
<gene>
    <name evidence="8" type="primary">ydhP_1</name>
    <name evidence="8" type="ORF">WG78_02080</name>
</gene>
<dbReference type="EMBL" id="LAQT01000001">
    <property type="protein sequence ID" value="KPC55407.1"/>
    <property type="molecule type" value="Genomic_DNA"/>
</dbReference>
<dbReference type="SUPFAM" id="SSF103473">
    <property type="entry name" value="MFS general substrate transporter"/>
    <property type="match status" value="1"/>
</dbReference>
<evidence type="ECO:0000256" key="3">
    <source>
        <dbReference type="ARBA" id="ARBA00022692"/>
    </source>
</evidence>
<evidence type="ECO:0000256" key="1">
    <source>
        <dbReference type="ARBA" id="ARBA00004651"/>
    </source>
</evidence>
<evidence type="ECO:0000313" key="8">
    <source>
        <dbReference type="EMBL" id="KPC55407.1"/>
    </source>
</evidence>
<evidence type="ECO:0000256" key="5">
    <source>
        <dbReference type="ARBA" id="ARBA00023136"/>
    </source>
</evidence>
<dbReference type="STRING" id="857265.WG78_02080"/>
<keyword evidence="4 6" id="KW-1133">Transmembrane helix</keyword>
<keyword evidence="5 6" id="KW-0472">Membrane</keyword>